<dbReference type="PROSITE" id="PS00134">
    <property type="entry name" value="TRYPSIN_HIS"/>
    <property type="match status" value="1"/>
</dbReference>
<dbReference type="FunFam" id="2.40.10.10:FF:000082">
    <property type="entry name" value="Plasma kallikrein"/>
    <property type="match status" value="1"/>
</dbReference>
<evidence type="ECO:0000313" key="3">
    <source>
        <dbReference type="EMBL" id="KAL3290113.1"/>
    </source>
</evidence>
<dbReference type="Proteomes" id="UP001516400">
    <property type="component" value="Unassembled WGS sequence"/>
</dbReference>
<dbReference type="Pfam" id="PF00089">
    <property type="entry name" value="Trypsin"/>
    <property type="match status" value="1"/>
</dbReference>
<dbReference type="InterPro" id="IPR009003">
    <property type="entry name" value="Peptidase_S1_PA"/>
</dbReference>
<dbReference type="PANTHER" id="PTHR24258:SF140">
    <property type="entry name" value="BCDNA.GH08420-RELATED"/>
    <property type="match status" value="1"/>
</dbReference>
<evidence type="ECO:0000313" key="4">
    <source>
        <dbReference type="Proteomes" id="UP001516400"/>
    </source>
</evidence>
<dbReference type="Pfam" id="PF18398">
    <property type="entry name" value="CLIP_SPH_mas"/>
    <property type="match status" value="5"/>
</dbReference>
<proteinExistence type="predicted"/>
<feature type="domain" description="Peptidase S1" evidence="2">
    <location>
        <begin position="443"/>
        <end position="683"/>
    </location>
</feature>
<dbReference type="InterPro" id="IPR040479">
    <property type="entry name" value="CLIP_SPH_mas"/>
</dbReference>
<dbReference type="Gene3D" id="2.40.10.10">
    <property type="entry name" value="Trypsin-like serine proteases"/>
    <property type="match status" value="1"/>
</dbReference>
<feature type="compositionally biased region" description="Pro residues" evidence="1">
    <location>
        <begin position="203"/>
        <end position="216"/>
    </location>
</feature>
<feature type="region of interest" description="Disordered" evidence="1">
    <location>
        <begin position="169"/>
        <end position="216"/>
    </location>
</feature>
<dbReference type="CDD" id="cd00190">
    <property type="entry name" value="Tryp_SPc"/>
    <property type="match status" value="1"/>
</dbReference>
<gene>
    <name evidence="3" type="ORF">HHI36_023481</name>
</gene>
<organism evidence="3 4">
    <name type="scientific">Cryptolaemus montrouzieri</name>
    <dbReference type="NCBI Taxonomy" id="559131"/>
    <lineage>
        <taxon>Eukaryota</taxon>
        <taxon>Metazoa</taxon>
        <taxon>Ecdysozoa</taxon>
        <taxon>Arthropoda</taxon>
        <taxon>Hexapoda</taxon>
        <taxon>Insecta</taxon>
        <taxon>Pterygota</taxon>
        <taxon>Neoptera</taxon>
        <taxon>Endopterygota</taxon>
        <taxon>Coleoptera</taxon>
        <taxon>Polyphaga</taxon>
        <taxon>Cucujiformia</taxon>
        <taxon>Coccinelloidea</taxon>
        <taxon>Coccinellidae</taxon>
        <taxon>Scymninae</taxon>
        <taxon>Scymnini</taxon>
        <taxon>Cryptolaemus</taxon>
    </lineage>
</organism>
<name>A0ABD2PGJ3_9CUCU</name>
<dbReference type="InterPro" id="IPR043504">
    <property type="entry name" value="Peptidase_S1_PA_chymotrypsin"/>
</dbReference>
<protein>
    <recommendedName>
        <fullName evidence="2">Peptidase S1 domain-containing protein</fullName>
    </recommendedName>
</protein>
<evidence type="ECO:0000256" key="1">
    <source>
        <dbReference type="SAM" id="MobiDB-lite"/>
    </source>
</evidence>
<sequence>MSSRSEEAGGSGLLDTITSTANSKDCPGVCMHAIATLICYDVLEDVPCPSPSMKCCVDVPPSNTTEISMTYKNSTTVPTTTEPATTELSSTAITIQESITRAPEKNITDKQTSNSNATNTKQAGIKICRGVCVAERISDYCEAILDAPDLCKPGLRCCVSSDAYGDKAPPNLIIPSKEKNNNTKSEVQITTRPPQTTVAQPQRQPPPPPSRPTRPPKPCNGECISGIFAIICDDIDSEAECPNEGTCCITSAPESSPTTTTTIRPTTVDPRPRCPGYCLVNIMAAFCERPSALIPHTSNCKRGSVCCDNTRTTVSKPKPKPHHTTPATTTTVDPRPECPGSCIVSYLSFTCFRNAEMTDVFKCRKSGTKCCAPKSLIKEAATGKDEIAEKDSTVPPSVSYSTQKPIIDFTSTEAPKIGTTSGRPLVYSKYVCGVKGTSRVGKVVGGEDGDEGEWCWQVALINSLNQYLCGAALIGTQWVLTAAHCVTNIVRSGDAIYVRVGDHDLTRKYGSPGAQTLRVATTYIHHNHNSQTLDNDIALLKLHGQAELKEGVCLVCLPARGVNHAAGKRCTVTGYGYMGEAGPIPLRVREAEIPIVSDAECIRKVNAVTEKIFILPASSFCAGGEEGNDACQGDGGGPLVCQDDGFYELAGLVSWGFGCGRVDVPGVYVKVSSFIGWINQIISVNNL</sequence>
<dbReference type="PANTHER" id="PTHR24258">
    <property type="entry name" value="SERINE PROTEASE-RELATED"/>
    <property type="match status" value="1"/>
</dbReference>
<dbReference type="SMART" id="SM00020">
    <property type="entry name" value="Tryp_SPc"/>
    <property type="match status" value="1"/>
</dbReference>
<dbReference type="EMBL" id="JABFTP020000186">
    <property type="protein sequence ID" value="KAL3290113.1"/>
    <property type="molecule type" value="Genomic_DNA"/>
</dbReference>
<dbReference type="PRINTS" id="PR00722">
    <property type="entry name" value="CHYMOTRYPSIN"/>
</dbReference>
<dbReference type="PROSITE" id="PS50240">
    <property type="entry name" value="TRYPSIN_DOM"/>
    <property type="match status" value="1"/>
</dbReference>
<evidence type="ECO:0000259" key="2">
    <source>
        <dbReference type="PROSITE" id="PS50240"/>
    </source>
</evidence>
<accession>A0ABD2PGJ3</accession>
<dbReference type="InterPro" id="IPR001314">
    <property type="entry name" value="Peptidase_S1A"/>
</dbReference>
<keyword evidence="4" id="KW-1185">Reference proteome</keyword>
<dbReference type="SUPFAM" id="SSF50494">
    <property type="entry name" value="Trypsin-like serine proteases"/>
    <property type="match status" value="1"/>
</dbReference>
<dbReference type="InterPro" id="IPR001254">
    <property type="entry name" value="Trypsin_dom"/>
</dbReference>
<dbReference type="AlphaFoldDB" id="A0ABD2PGJ3"/>
<reference evidence="3 4" key="1">
    <citation type="journal article" date="2021" name="BMC Biol.">
        <title>Horizontally acquired antibacterial genes associated with adaptive radiation of ladybird beetles.</title>
        <authorList>
            <person name="Li H.S."/>
            <person name="Tang X.F."/>
            <person name="Huang Y.H."/>
            <person name="Xu Z.Y."/>
            <person name="Chen M.L."/>
            <person name="Du X.Y."/>
            <person name="Qiu B.Y."/>
            <person name="Chen P.T."/>
            <person name="Zhang W."/>
            <person name="Slipinski A."/>
            <person name="Escalona H.E."/>
            <person name="Waterhouse R.M."/>
            <person name="Zwick A."/>
            <person name="Pang H."/>
        </authorList>
    </citation>
    <scope>NUCLEOTIDE SEQUENCE [LARGE SCALE GENOMIC DNA]</scope>
    <source>
        <strain evidence="3">SYSU2018</strain>
    </source>
</reference>
<comment type="caution">
    <text evidence="3">The sequence shown here is derived from an EMBL/GenBank/DDBJ whole genome shotgun (WGS) entry which is preliminary data.</text>
</comment>
<feature type="compositionally biased region" description="Low complexity" evidence="1">
    <location>
        <begin position="190"/>
        <end position="202"/>
    </location>
</feature>
<dbReference type="InterPro" id="IPR018114">
    <property type="entry name" value="TRYPSIN_HIS"/>
</dbReference>